<feature type="compositionally biased region" description="Low complexity" evidence="1">
    <location>
        <begin position="712"/>
        <end position="737"/>
    </location>
</feature>
<feature type="compositionally biased region" description="Polar residues" evidence="1">
    <location>
        <begin position="738"/>
        <end position="771"/>
    </location>
</feature>
<reference evidence="3" key="1">
    <citation type="journal article" date="2007" name="Science">
        <title>The Fusarium graminearum genome reveals a link between localized polymorphism and pathogen specialization.</title>
        <authorList>
            <person name="Cuomo C.A."/>
            <person name="Gueldener U."/>
            <person name="Xu J.-R."/>
            <person name="Trail F."/>
            <person name="Turgeon B.G."/>
            <person name="Di Pietro A."/>
            <person name="Walton J.D."/>
            <person name="Ma L.-J."/>
            <person name="Baker S.E."/>
            <person name="Rep M."/>
            <person name="Adam G."/>
            <person name="Antoniw J."/>
            <person name="Baldwin T."/>
            <person name="Calvo S.E."/>
            <person name="Chang Y.-L."/>
            <person name="DeCaprio D."/>
            <person name="Gale L.R."/>
            <person name="Gnerre S."/>
            <person name="Goswami R.S."/>
            <person name="Hammond-Kosack K."/>
            <person name="Harris L.J."/>
            <person name="Hilburn K."/>
            <person name="Kennell J.C."/>
            <person name="Kroken S."/>
            <person name="Magnuson J.K."/>
            <person name="Mannhaupt G."/>
            <person name="Mauceli E.W."/>
            <person name="Mewes H.-W."/>
            <person name="Mitterbauer R."/>
            <person name="Muehlbauer G."/>
            <person name="Muensterkoetter M."/>
            <person name="Nelson D."/>
            <person name="O'Donnell K."/>
            <person name="Ouellet T."/>
            <person name="Qi W."/>
            <person name="Quesneville H."/>
            <person name="Roncero M.I.G."/>
            <person name="Seong K.-Y."/>
            <person name="Tetko I.V."/>
            <person name="Urban M."/>
            <person name="Waalwijk C."/>
            <person name="Ward T.J."/>
            <person name="Yao J."/>
            <person name="Birren B.W."/>
            <person name="Kistler H.C."/>
        </authorList>
    </citation>
    <scope>NUCLEOTIDE SEQUENCE [LARGE SCALE GENOMIC DNA]</scope>
    <source>
        <strain evidence="3">PH-1 / ATCC MYA-4620 / FGSC 9075 / NRRL 31084</strain>
    </source>
</reference>
<feature type="compositionally biased region" description="Low complexity" evidence="1">
    <location>
        <begin position="442"/>
        <end position="463"/>
    </location>
</feature>
<organism evidence="3">
    <name type="scientific">Gibberella zeae (strain ATCC MYA-4620 / CBS 123657 / FGSC 9075 / NRRL 31084 / PH-1)</name>
    <name type="common">Wheat head blight fungus</name>
    <name type="synonym">Fusarium graminearum</name>
    <dbReference type="NCBI Taxonomy" id="229533"/>
    <lineage>
        <taxon>Eukaryota</taxon>
        <taxon>Fungi</taxon>
        <taxon>Dikarya</taxon>
        <taxon>Ascomycota</taxon>
        <taxon>Pezizomycotina</taxon>
        <taxon>Sordariomycetes</taxon>
        <taxon>Hypocreomycetidae</taxon>
        <taxon>Hypocreales</taxon>
        <taxon>Nectriaceae</taxon>
        <taxon>Fusarium</taxon>
    </lineage>
</organism>
<proteinExistence type="predicted"/>
<dbReference type="EnsemblFungi" id="CEF75437">
    <property type="protein sequence ID" value="CEF75437"/>
    <property type="gene ID" value="FGRRES_17313"/>
</dbReference>
<dbReference type="EMBL" id="HG970332">
    <property type="status" value="NOT_ANNOTATED_CDS"/>
    <property type="molecule type" value="Genomic_DNA"/>
</dbReference>
<accession>A0A098DAI1</accession>
<evidence type="ECO:0000313" key="3">
    <source>
        <dbReference type="EnsemblFungi" id="CEF75437"/>
    </source>
</evidence>
<evidence type="ECO:0000256" key="1">
    <source>
        <dbReference type="SAM" id="MobiDB-lite"/>
    </source>
</evidence>
<reference evidence="3" key="3">
    <citation type="submission" date="2017-01" db="UniProtKB">
        <authorList>
            <consortium name="EnsemblFungi"/>
        </authorList>
    </citation>
    <scope>IDENTIFICATION</scope>
    <source>
        <strain evidence="3">PH-1 / ATCC MYA-4620 / FGSC 9075 / NRRL 31084</strain>
    </source>
</reference>
<feature type="compositionally biased region" description="Polar residues" evidence="1">
    <location>
        <begin position="545"/>
        <end position="568"/>
    </location>
</feature>
<feature type="region of interest" description="Disordered" evidence="1">
    <location>
        <begin position="146"/>
        <end position="253"/>
    </location>
</feature>
<feature type="compositionally biased region" description="Low complexity" evidence="1">
    <location>
        <begin position="213"/>
        <end position="239"/>
    </location>
</feature>
<name>A0A098DAI1_GIBZE</name>
<keyword evidence="2" id="KW-0732">Signal</keyword>
<accession>A0A0E0RW12</accession>
<feature type="region of interest" description="Disordered" evidence="1">
    <location>
        <begin position="318"/>
        <end position="373"/>
    </location>
</feature>
<evidence type="ECO:0000256" key="2">
    <source>
        <dbReference type="SAM" id="SignalP"/>
    </source>
</evidence>
<feature type="region of interest" description="Disordered" evidence="1">
    <location>
        <begin position="396"/>
        <end position="832"/>
    </location>
</feature>
<feature type="compositionally biased region" description="Low complexity" evidence="1">
    <location>
        <begin position="677"/>
        <end position="690"/>
    </location>
</feature>
<feature type="chain" id="PRO_5009750484" description="Extracellular membrane protein CFEM domain-containing protein" evidence="2">
    <location>
        <begin position="23"/>
        <end position="832"/>
    </location>
</feature>
<feature type="compositionally biased region" description="Polar residues" evidence="1">
    <location>
        <begin position="609"/>
        <end position="630"/>
    </location>
</feature>
<protein>
    <recommendedName>
        <fullName evidence="4">Extracellular membrane protein CFEM domain-containing protein</fullName>
    </recommendedName>
</protein>
<feature type="signal peptide" evidence="2">
    <location>
        <begin position="1"/>
        <end position="22"/>
    </location>
</feature>
<sequence length="832" mass="91329">MASRPFSFVPSWLIFCVTAVLAATNVPNEFSSFIPSCAAECFASFLNVNYVLDTCTGRHLLDCLCPRIGALGFTLGEGAMQCISAERSIGLCSTVEASERVIERAYAICNGRPNAAHPTHLTITATLVMDPSGRGVVTFPPVVKSSTTTSLETSTTTQSLPTTLVMDTSSPPVIPRPSTRTRIRSTTKEDISTDSPDETTSASDIISISEPPFTRSTTFETTKSTSTFTSETETTTEAAGGAGGTSKDEDSGDFNKLSTEQIAGISVGVLAAVGVAVGAIVLARYCRRRKYPHVKTGFLPMRDTWGYKADRSDNGGHNSWMVHQLRPDLDPGSQAPPPPTYNRANARPENIGVALSPPSSNRNTANSSPLRRLSLGNIGQTSAVRTLAPPAEIVPASAQNKPYGPRPQYPSPFFSSQSHPRRSASSRRSITRPLTRPREDSNSSSATTITTSTESSMSIPSMTLEQQVSLSPVAESPQSVRVRQQQQQQPQIPPRDPRRASQMGNPGDTVNARLAPPSRQIFYSPPGQPSPTLGMMQPPSAYNAARQQPGPQNTQTIPNSGLETTSPTMRIVEPSPEPEDNIADPPAVKPEEIRASPFYFNPPYPQPLQGRQPSQQHRRSASGSQTQNYRPYQRPPSFQPSPREQQAAWQPIQRLHSHHQQQRHQPQQQHNVWHPAQRNPQSYQSFQQQPPLQPYQRPPHSNIYQQQPHMYQSFQARQNQQPQPQSQGGYQSFQPYSTPQQTQIHPSQYQNYRPPQPMTTPLAQSGSQDSLLSKRVGSDRAADMTIGTDPASKSKWNRDVQNSTPPSYPMSPHWQPTLTPTRRGDDLVLNVQ</sequence>
<dbReference type="AlphaFoldDB" id="A0A098DAI1"/>
<feature type="compositionally biased region" description="Low complexity" evidence="1">
    <location>
        <begin position="476"/>
        <end position="490"/>
    </location>
</feature>
<reference evidence="3" key="2">
    <citation type="journal article" date="2010" name="Nature">
        <title>Comparative genomics reveals mobile pathogenicity chromosomes in Fusarium.</title>
        <authorList>
            <person name="Ma L.J."/>
            <person name="van der Does H.C."/>
            <person name="Borkovich K.A."/>
            <person name="Coleman J.J."/>
            <person name="Daboussi M.J."/>
            <person name="Di Pietro A."/>
            <person name="Dufresne M."/>
            <person name="Freitag M."/>
            <person name="Grabherr M."/>
            <person name="Henrissat B."/>
            <person name="Houterman P.M."/>
            <person name="Kang S."/>
            <person name="Shim W.B."/>
            <person name="Woloshuk C."/>
            <person name="Xie X."/>
            <person name="Xu J.R."/>
            <person name="Antoniw J."/>
            <person name="Baker S.E."/>
            <person name="Bluhm B.H."/>
            <person name="Breakspear A."/>
            <person name="Brown D.W."/>
            <person name="Butchko R.A."/>
            <person name="Chapman S."/>
            <person name="Coulson R."/>
            <person name="Coutinho P.M."/>
            <person name="Danchin E.G."/>
            <person name="Diener A."/>
            <person name="Gale L.R."/>
            <person name="Gardiner D.M."/>
            <person name="Goff S."/>
            <person name="Hammond-Kosack K.E."/>
            <person name="Hilburn K."/>
            <person name="Hua-Van A."/>
            <person name="Jonkers W."/>
            <person name="Kazan K."/>
            <person name="Kodira C.D."/>
            <person name="Koehrsen M."/>
            <person name="Kumar L."/>
            <person name="Lee Y.H."/>
            <person name="Li L."/>
            <person name="Manners J.M."/>
            <person name="Miranda-Saavedra D."/>
            <person name="Mukherjee M."/>
            <person name="Park G."/>
            <person name="Park J."/>
            <person name="Park S.Y."/>
            <person name="Proctor R.H."/>
            <person name="Regev A."/>
            <person name="Ruiz-Roldan M.C."/>
            <person name="Sain D."/>
            <person name="Sakthikumar S."/>
            <person name="Sykes S."/>
            <person name="Schwartz D.C."/>
            <person name="Turgeon B.G."/>
            <person name="Wapinski I."/>
            <person name="Yoder O."/>
            <person name="Young S."/>
            <person name="Zeng Q."/>
            <person name="Zhou S."/>
            <person name="Galagan J."/>
            <person name="Cuomo C.A."/>
            <person name="Kistler H.C."/>
            <person name="Rep M."/>
        </authorList>
    </citation>
    <scope>GENOME REANNOTATION</scope>
    <source>
        <strain evidence="3">PH-1 / ATCC MYA-4620 / FGSC 9075 / NRRL 31084</strain>
    </source>
</reference>
<feature type="compositionally biased region" description="Polar residues" evidence="1">
    <location>
        <begin position="357"/>
        <end position="369"/>
    </location>
</feature>
<evidence type="ECO:0008006" key="4">
    <source>
        <dbReference type="Google" id="ProtNLM"/>
    </source>
</evidence>
<feature type="compositionally biased region" description="Low complexity" evidence="1">
    <location>
        <begin position="146"/>
        <end position="178"/>
    </location>
</feature>